<dbReference type="PANTHER" id="PTHR33164">
    <property type="entry name" value="TRANSCRIPTIONAL REGULATOR, MARR FAMILY"/>
    <property type="match status" value="1"/>
</dbReference>
<dbReference type="SMART" id="SM00347">
    <property type="entry name" value="HTH_MARR"/>
    <property type="match status" value="1"/>
</dbReference>
<gene>
    <name evidence="5" type="ORF">BW733_04270</name>
</gene>
<evidence type="ECO:0000256" key="3">
    <source>
        <dbReference type="ARBA" id="ARBA00023163"/>
    </source>
</evidence>
<dbReference type="InterPro" id="IPR036388">
    <property type="entry name" value="WH-like_DNA-bd_sf"/>
</dbReference>
<organism evidence="5 6">
    <name type="scientific">Tessaracoccus flavescens</name>
    <dbReference type="NCBI Taxonomy" id="399497"/>
    <lineage>
        <taxon>Bacteria</taxon>
        <taxon>Bacillati</taxon>
        <taxon>Actinomycetota</taxon>
        <taxon>Actinomycetes</taxon>
        <taxon>Propionibacteriales</taxon>
        <taxon>Propionibacteriaceae</taxon>
        <taxon>Tessaracoccus</taxon>
    </lineage>
</organism>
<dbReference type="InterPro" id="IPR023187">
    <property type="entry name" value="Tscrpt_reg_MarR-type_CS"/>
</dbReference>
<dbReference type="AlphaFoldDB" id="A0A1Q2CVM5"/>
<evidence type="ECO:0000256" key="2">
    <source>
        <dbReference type="ARBA" id="ARBA00023125"/>
    </source>
</evidence>
<keyword evidence="3" id="KW-0804">Transcription</keyword>
<dbReference type="InterPro" id="IPR011991">
    <property type="entry name" value="ArsR-like_HTH"/>
</dbReference>
<proteinExistence type="predicted"/>
<dbReference type="GO" id="GO:0003677">
    <property type="term" value="F:DNA binding"/>
    <property type="evidence" value="ECO:0007669"/>
    <property type="project" value="UniProtKB-KW"/>
</dbReference>
<dbReference type="GO" id="GO:0006950">
    <property type="term" value="P:response to stress"/>
    <property type="evidence" value="ECO:0007669"/>
    <property type="project" value="TreeGrafter"/>
</dbReference>
<dbReference type="GO" id="GO:0003700">
    <property type="term" value="F:DNA-binding transcription factor activity"/>
    <property type="evidence" value="ECO:0007669"/>
    <property type="project" value="InterPro"/>
</dbReference>
<evidence type="ECO:0000256" key="1">
    <source>
        <dbReference type="ARBA" id="ARBA00023015"/>
    </source>
</evidence>
<accession>A0A1Q2CVM5</accession>
<dbReference type="KEGG" id="tfa:BW733_04270"/>
<dbReference type="PANTHER" id="PTHR33164:SF104">
    <property type="entry name" value="TRANSCRIPTIONAL REGULATORY PROTEIN"/>
    <property type="match status" value="1"/>
</dbReference>
<feature type="domain" description="HTH marR-type" evidence="4">
    <location>
        <begin position="37"/>
        <end position="172"/>
    </location>
</feature>
<keyword evidence="6" id="KW-1185">Reference proteome</keyword>
<dbReference type="EMBL" id="CP019607">
    <property type="protein sequence ID" value="AQP50165.1"/>
    <property type="molecule type" value="Genomic_DNA"/>
</dbReference>
<name>A0A1Q2CVM5_9ACTN</name>
<dbReference type="Gene3D" id="1.10.10.10">
    <property type="entry name" value="Winged helix-like DNA-binding domain superfamily/Winged helix DNA-binding domain"/>
    <property type="match status" value="1"/>
</dbReference>
<dbReference type="Proteomes" id="UP000188235">
    <property type="component" value="Chromosome"/>
</dbReference>
<evidence type="ECO:0000313" key="6">
    <source>
        <dbReference type="Proteomes" id="UP000188235"/>
    </source>
</evidence>
<dbReference type="CDD" id="cd00090">
    <property type="entry name" value="HTH_ARSR"/>
    <property type="match status" value="1"/>
</dbReference>
<reference evidence="5 6" key="1">
    <citation type="journal article" date="2008" name="Int. J. Syst. Evol. Microbiol.">
        <title>Tessaracoccus flavescens sp. nov., isolated from marine sediment.</title>
        <authorList>
            <person name="Lee D.W."/>
            <person name="Lee S.D."/>
        </authorList>
    </citation>
    <scope>NUCLEOTIDE SEQUENCE [LARGE SCALE GENOMIC DNA]</scope>
    <source>
        <strain evidence="5 6">SST-39T</strain>
    </source>
</reference>
<sequence length="177" mass="19516">MENTVPSEEDIVKPVNDHVSRILDQWGRERPDLDASPMAIFGNMTRLADALGREISAVQRRFGLGEGEFDVLATLRRSGEPFELSPGDLAATTMVTSGAVSKRVDRLESAGLVTRERCSHDGRARLVRLTPEGRERIDRAVEAHLDNEHRLLAPLSESERAHLAAILQKWAGAVGDE</sequence>
<dbReference type="PRINTS" id="PR00598">
    <property type="entry name" value="HTHMARR"/>
</dbReference>
<keyword evidence="2" id="KW-0238">DNA-binding</keyword>
<protein>
    <submittedName>
        <fullName evidence="5">MarR family transcriptional regulator</fullName>
    </submittedName>
</protein>
<dbReference type="PROSITE" id="PS50995">
    <property type="entry name" value="HTH_MARR_2"/>
    <property type="match status" value="1"/>
</dbReference>
<dbReference type="SUPFAM" id="SSF46785">
    <property type="entry name" value="Winged helix' DNA-binding domain"/>
    <property type="match status" value="1"/>
</dbReference>
<dbReference type="OrthoDB" id="3237509at2"/>
<dbReference type="PROSITE" id="PS01117">
    <property type="entry name" value="HTH_MARR_1"/>
    <property type="match status" value="1"/>
</dbReference>
<evidence type="ECO:0000313" key="5">
    <source>
        <dbReference type="EMBL" id="AQP50165.1"/>
    </source>
</evidence>
<keyword evidence="1" id="KW-0805">Transcription regulation</keyword>
<evidence type="ECO:0000259" key="4">
    <source>
        <dbReference type="PROSITE" id="PS50995"/>
    </source>
</evidence>
<dbReference type="InterPro" id="IPR000835">
    <property type="entry name" value="HTH_MarR-typ"/>
</dbReference>
<dbReference type="Pfam" id="PF12802">
    <property type="entry name" value="MarR_2"/>
    <property type="match status" value="1"/>
</dbReference>
<dbReference type="InterPro" id="IPR036390">
    <property type="entry name" value="WH_DNA-bd_sf"/>
</dbReference>
<dbReference type="InterPro" id="IPR039422">
    <property type="entry name" value="MarR/SlyA-like"/>
</dbReference>